<gene>
    <name evidence="1" type="ORF">LOD99_12408</name>
</gene>
<comment type="caution">
    <text evidence="1">The sequence shown here is derived from an EMBL/GenBank/DDBJ whole genome shotgun (WGS) entry which is preliminary data.</text>
</comment>
<evidence type="ECO:0000313" key="1">
    <source>
        <dbReference type="EMBL" id="KAI6647412.1"/>
    </source>
</evidence>
<dbReference type="EMBL" id="JAKMXF010000343">
    <property type="protein sequence ID" value="KAI6647412.1"/>
    <property type="molecule type" value="Genomic_DNA"/>
</dbReference>
<evidence type="ECO:0000313" key="2">
    <source>
        <dbReference type="Proteomes" id="UP001165289"/>
    </source>
</evidence>
<name>A0AAV7JF61_9METZ</name>
<dbReference type="AlphaFoldDB" id="A0AAV7JF61"/>
<accession>A0AAV7JF61</accession>
<reference evidence="1 2" key="1">
    <citation type="journal article" date="2023" name="BMC Biol.">
        <title>The compact genome of the sponge Oopsacas minuta (Hexactinellida) is lacking key metazoan core genes.</title>
        <authorList>
            <person name="Santini S."/>
            <person name="Schenkelaars Q."/>
            <person name="Jourda C."/>
            <person name="Duchesne M."/>
            <person name="Belahbib H."/>
            <person name="Rocher C."/>
            <person name="Selva M."/>
            <person name="Riesgo A."/>
            <person name="Vervoort M."/>
            <person name="Leys S.P."/>
            <person name="Kodjabachian L."/>
            <person name="Le Bivic A."/>
            <person name="Borchiellini C."/>
            <person name="Claverie J.M."/>
            <person name="Renard E."/>
        </authorList>
    </citation>
    <scope>NUCLEOTIDE SEQUENCE [LARGE SCALE GENOMIC DNA]</scope>
    <source>
        <strain evidence="1">SPO-2</strain>
    </source>
</reference>
<keyword evidence="2" id="KW-1185">Reference proteome</keyword>
<sequence>MEEELALTGVLNGEHYLIDTDVPCFEEAQNFDKEIINEIVSKKICLDDYPEDVDVDDEFVQPIITHQVADSAFKPCNGTSQSRGSLKYKMQRWIYVQRRFSIGCYQARSRLHLMCSSRTNLHIGTSCTRLDHNTTT</sequence>
<organism evidence="1 2">
    <name type="scientific">Oopsacas minuta</name>
    <dbReference type="NCBI Taxonomy" id="111878"/>
    <lineage>
        <taxon>Eukaryota</taxon>
        <taxon>Metazoa</taxon>
        <taxon>Porifera</taxon>
        <taxon>Hexactinellida</taxon>
        <taxon>Hexasterophora</taxon>
        <taxon>Lyssacinosida</taxon>
        <taxon>Leucopsacidae</taxon>
        <taxon>Oopsacas</taxon>
    </lineage>
</organism>
<proteinExistence type="predicted"/>
<protein>
    <submittedName>
        <fullName evidence="1">Uncharacterized protein</fullName>
    </submittedName>
</protein>
<dbReference type="Proteomes" id="UP001165289">
    <property type="component" value="Unassembled WGS sequence"/>
</dbReference>